<evidence type="ECO:0000256" key="3">
    <source>
        <dbReference type="ARBA" id="ARBA00010091"/>
    </source>
</evidence>
<dbReference type="GO" id="GO:0060271">
    <property type="term" value="P:cilium assembly"/>
    <property type="evidence" value="ECO:0007669"/>
    <property type="project" value="TreeGrafter"/>
</dbReference>
<evidence type="ECO:0000256" key="1">
    <source>
        <dbReference type="ARBA" id="ARBA00004114"/>
    </source>
</evidence>
<comment type="caution">
    <text evidence="10">The sequence shown here is derived from an EMBL/GenBank/DDBJ whole genome shotgun (WGS) entry which is preliminary data.</text>
</comment>
<feature type="region of interest" description="Disordered" evidence="8">
    <location>
        <begin position="127"/>
        <end position="170"/>
    </location>
</feature>
<dbReference type="EMBL" id="MCFN01000680">
    <property type="protein sequence ID" value="OXB56017.1"/>
    <property type="molecule type" value="Genomic_DNA"/>
</dbReference>
<name>A0A226ML48_CALSU</name>
<gene>
    <name evidence="10" type="ORF">ASZ78_015481</name>
</gene>
<evidence type="ECO:0000256" key="5">
    <source>
        <dbReference type="ARBA" id="ARBA00022794"/>
    </source>
</evidence>
<dbReference type="AlphaFoldDB" id="A0A226ML48"/>
<dbReference type="STRING" id="9009.A0A226ML48"/>
<comment type="subcellular location">
    <subcellularLocation>
        <location evidence="2">Cell projection</location>
        <location evidence="2">Cilium</location>
    </subcellularLocation>
    <subcellularLocation>
        <location evidence="1">Cytoplasm</location>
        <location evidence="1">Cytoskeleton</location>
        <location evidence="1">Microtubule organizing center</location>
        <location evidence="1">Centrosome</location>
        <location evidence="1">Centriole</location>
    </subcellularLocation>
</comment>
<evidence type="ECO:0000256" key="2">
    <source>
        <dbReference type="ARBA" id="ARBA00004138"/>
    </source>
</evidence>
<dbReference type="PANTHER" id="PTHR34174:SF1">
    <property type="entry name" value="CENTRIOLAR AND CILIOGENESIS-ASSOCIATED PROTEIN HYLS1"/>
    <property type="match status" value="1"/>
</dbReference>
<feature type="domain" description="Centriolar and ciliogenesis-associated protein HYLS1 C-terminal" evidence="9">
    <location>
        <begin position="99"/>
        <end position="185"/>
    </location>
</feature>
<evidence type="ECO:0000256" key="7">
    <source>
        <dbReference type="ARBA" id="ARBA00023273"/>
    </source>
</evidence>
<keyword evidence="5" id="KW-0970">Cilium biogenesis/degradation</keyword>
<dbReference type="PANTHER" id="PTHR34174">
    <property type="entry name" value="HYDROLETHALUS SYNDROME PROTEIN 1"/>
    <property type="match status" value="1"/>
</dbReference>
<accession>A0A226ML48</accession>
<evidence type="ECO:0000256" key="4">
    <source>
        <dbReference type="ARBA" id="ARBA00022490"/>
    </source>
</evidence>
<proteinExistence type="inferred from homology"/>
<evidence type="ECO:0000256" key="8">
    <source>
        <dbReference type="SAM" id="MobiDB-lite"/>
    </source>
</evidence>
<comment type="similarity">
    <text evidence="3">Belongs to the HYLS1 family.</text>
</comment>
<keyword evidence="4" id="KW-0963">Cytoplasm</keyword>
<dbReference type="GO" id="GO:0097730">
    <property type="term" value="C:non-motile cilium"/>
    <property type="evidence" value="ECO:0007669"/>
    <property type="project" value="TreeGrafter"/>
</dbReference>
<keyword evidence="11" id="KW-1185">Reference proteome</keyword>
<sequence length="197" mass="21843">MKRKVLRRRPDGGVEVSDESVGSLPQSAAVWALTHRMLQLSTAAEDSLSEGDMERSSGVLRPEPSRQSPRTVRHPPFLLQSPPGSQCAATAGQPKSFIAPRSDAPGRSRLRSDRVAKYLEYKREWERFPAPGEEPRRDRRCARGQMLAPSSPPGRPPRGRVPNTYTVPTDKKRAGLRWAVRWALANGLLPGAAPHER</sequence>
<dbReference type="InterPro" id="IPR052319">
    <property type="entry name" value="Centriolar_ciliogenesis_assoc"/>
</dbReference>
<evidence type="ECO:0000313" key="11">
    <source>
        <dbReference type="Proteomes" id="UP000198323"/>
    </source>
</evidence>
<evidence type="ECO:0000259" key="9">
    <source>
        <dbReference type="Pfam" id="PF15311"/>
    </source>
</evidence>
<keyword evidence="6" id="KW-0206">Cytoskeleton</keyword>
<evidence type="ECO:0000313" key="10">
    <source>
        <dbReference type="EMBL" id="OXB56017.1"/>
    </source>
</evidence>
<feature type="region of interest" description="Disordered" evidence="8">
    <location>
        <begin position="43"/>
        <end position="112"/>
    </location>
</feature>
<reference evidence="10 11" key="1">
    <citation type="submission" date="2016-07" db="EMBL/GenBank/DDBJ databases">
        <title>Disparate Historic Effective Population Sizes Predicted by Modern Levels of Genome Diversity for the Scaled Quail (Callipepla squamata) and the Northern Bobwhite (Colinus virginianus): Inferences from First and Second Generation Draft Genome Assemblies for Sympatric New World Quail.</title>
        <authorList>
            <person name="Oldeschulte D.L."/>
            <person name="Halley Y.A."/>
            <person name="Bhattarai E.K."/>
            <person name="Brashear W.A."/>
            <person name="Hill J."/>
            <person name="Metz R.P."/>
            <person name="Johnson C.D."/>
            <person name="Rollins D."/>
            <person name="Peterson M.J."/>
            <person name="Bickhart D.M."/>
            <person name="Decker J.E."/>
            <person name="Seabury C.M."/>
        </authorList>
    </citation>
    <scope>NUCLEOTIDE SEQUENCE [LARGE SCALE GENOMIC DNA]</scope>
    <source>
        <strain evidence="10 11">Texas</strain>
        <tissue evidence="10">Leg muscle</tissue>
    </source>
</reference>
<dbReference type="GO" id="GO:0005814">
    <property type="term" value="C:centriole"/>
    <property type="evidence" value="ECO:0007669"/>
    <property type="project" value="UniProtKB-SubCell"/>
</dbReference>
<evidence type="ECO:0000256" key="6">
    <source>
        <dbReference type="ARBA" id="ARBA00023212"/>
    </source>
</evidence>
<dbReference type="Pfam" id="PF15311">
    <property type="entry name" value="HYLS1_C"/>
    <property type="match status" value="1"/>
</dbReference>
<dbReference type="Proteomes" id="UP000198323">
    <property type="component" value="Unassembled WGS sequence"/>
</dbReference>
<organism evidence="10 11">
    <name type="scientific">Callipepla squamata</name>
    <name type="common">Scaled quail</name>
    <dbReference type="NCBI Taxonomy" id="9009"/>
    <lineage>
        <taxon>Eukaryota</taxon>
        <taxon>Metazoa</taxon>
        <taxon>Chordata</taxon>
        <taxon>Craniata</taxon>
        <taxon>Vertebrata</taxon>
        <taxon>Euteleostomi</taxon>
        <taxon>Archelosauria</taxon>
        <taxon>Archosauria</taxon>
        <taxon>Dinosauria</taxon>
        <taxon>Saurischia</taxon>
        <taxon>Theropoda</taxon>
        <taxon>Coelurosauria</taxon>
        <taxon>Aves</taxon>
        <taxon>Neognathae</taxon>
        <taxon>Galloanserae</taxon>
        <taxon>Galliformes</taxon>
        <taxon>Odontophoridae</taxon>
        <taxon>Callipepla</taxon>
    </lineage>
</organism>
<feature type="compositionally biased region" description="Basic and acidic residues" evidence="8">
    <location>
        <begin position="127"/>
        <end position="137"/>
    </location>
</feature>
<keyword evidence="7" id="KW-0966">Cell projection</keyword>
<protein>
    <recommendedName>
        <fullName evidence="9">Centriolar and ciliogenesis-associated protein HYLS1 C-terminal domain-containing protein</fullName>
    </recommendedName>
</protein>
<feature type="region of interest" description="Disordered" evidence="8">
    <location>
        <begin position="1"/>
        <end position="23"/>
    </location>
</feature>
<dbReference type="OrthoDB" id="6343432at2759"/>
<dbReference type="InterPro" id="IPR027918">
    <property type="entry name" value="HYLS1_C_dom"/>
</dbReference>